<name>A0A9J6A8N1_SOLCO</name>
<keyword evidence="3" id="KW-1185">Reference proteome</keyword>
<reference evidence="2 3" key="1">
    <citation type="submission" date="2020-09" db="EMBL/GenBank/DDBJ databases">
        <title>De no assembly of potato wild relative species, Solanum commersonii.</title>
        <authorList>
            <person name="Cho K."/>
        </authorList>
    </citation>
    <scope>NUCLEOTIDE SEQUENCE [LARGE SCALE GENOMIC DNA]</scope>
    <source>
        <strain evidence="2">LZ3.2</strain>
        <tissue evidence="2">Leaf</tissue>
    </source>
</reference>
<accession>A0A9J6A8N1</accession>
<dbReference type="Proteomes" id="UP000824120">
    <property type="component" value="Chromosome 2"/>
</dbReference>
<dbReference type="AlphaFoldDB" id="A0A9J6A8N1"/>
<sequence>MKNTLYSSSHLKFLDYLGMLPQKLAMELHPVMFSSLIAVFDMLIVNFCSYQNTVSIYEISDRTFAGNVFNEPPFPIGFVGNSVHLMFGLLLLGIHV</sequence>
<comment type="caution">
    <text evidence="2">The sequence shown here is derived from an EMBL/GenBank/DDBJ whole genome shotgun (WGS) entry which is preliminary data.</text>
</comment>
<dbReference type="EMBL" id="JACXVP010000002">
    <property type="protein sequence ID" value="KAG5621030.1"/>
    <property type="molecule type" value="Genomic_DNA"/>
</dbReference>
<proteinExistence type="predicted"/>
<keyword evidence="1" id="KW-0472">Membrane</keyword>
<evidence type="ECO:0000256" key="1">
    <source>
        <dbReference type="SAM" id="Phobius"/>
    </source>
</evidence>
<protein>
    <submittedName>
        <fullName evidence="2">Uncharacterized protein</fullName>
    </submittedName>
</protein>
<keyword evidence="1" id="KW-0812">Transmembrane</keyword>
<gene>
    <name evidence="2" type="ORF">H5410_006248</name>
</gene>
<evidence type="ECO:0000313" key="2">
    <source>
        <dbReference type="EMBL" id="KAG5621030.1"/>
    </source>
</evidence>
<evidence type="ECO:0000313" key="3">
    <source>
        <dbReference type="Proteomes" id="UP000824120"/>
    </source>
</evidence>
<feature type="transmembrane region" description="Helical" evidence="1">
    <location>
        <begin position="31"/>
        <end position="53"/>
    </location>
</feature>
<keyword evidence="1" id="KW-1133">Transmembrane helix</keyword>
<organism evidence="2 3">
    <name type="scientific">Solanum commersonii</name>
    <name type="common">Commerson's wild potato</name>
    <name type="synonym">Commerson's nightshade</name>
    <dbReference type="NCBI Taxonomy" id="4109"/>
    <lineage>
        <taxon>Eukaryota</taxon>
        <taxon>Viridiplantae</taxon>
        <taxon>Streptophyta</taxon>
        <taxon>Embryophyta</taxon>
        <taxon>Tracheophyta</taxon>
        <taxon>Spermatophyta</taxon>
        <taxon>Magnoliopsida</taxon>
        <taxon>eudicotyledons</taxon>
        <taxon>Gunneridae</taxon>
        <taxon>Pentapetalae</taxon>
        <taxon>asterids</taxon>
        <taxon>lamiids</taxon>
        <taxon>Solanales</taxon>
        <taxon>Solanaceae</taxon>
        <taxon>Solanoideae</taxon>
        <taxon>Solaneae</taxon>
        <taxon>Solanum</taxon>
    </lineage>
</organism>